<gene>
    <name evidence="2" type="ORF">IPOD504_LOCUS15656</name>
</gene>
<feature type="compositionally biased region" description="Polar residues" evidence="1">
    <location>
        <begin position="176"/>
        <end position="186"/>
    </location>
</feature>
<organism evidence="2 3">
    <name type="scientific">Iphiclides podalirius</name>
    <name type="common">scarce swallowtail</name>
    <dbReference type="NCBI Taxonomy" id="110791"/>
    <lineage>
        <taxon>Eukaryota</taxon>
        <taxon>Metazoa</taxon>
        <taxon>Ecdysozoa</taxon>
        <taxon>Arthropoda</taxon>
        <taxon>Hexapoda</taxon>
        <taxon>Insecta</taxon>
        <taxon>Pterygota</taxon>
        <taxon>Neoptera</taxon>
        <taxon>Endopterygota</taxon>
        <taxon>Lepidoptera</taxon>
        <taxon>Glossata</taxon>
        <taxon>Ditrysia</taxon>
        <taxon>Papilionoidea</taxon>
        <taxon>Papilionidae</taxon>
        <taxon>Papilioninae</taxon>
        <taxon>Iphiclides</taxon>
    </lineage>
</organism>
<dbReference type="Proteomes" id="UP000837857">
    <property type="component" value="Chromosome 7"/>
</dbReference>
<evidence type="ECO:0000313" key="2">
    <source>
        <dbReference type="EMBL" id="CAH2073468.1"/>
    </source>
</evidence>
<feature type="compositionally biased region" description="Pro residues" evidence="1">
    <location>
        <begin position="130"/>
        <end position="142"/>
    </location>
</feature>
<name>A0ABN8J363_9NEOP</name>
<dbReference type="EMBL" id="OW152819">
    <property type="protein sequence ID" value="CAH2073468.1"/>
    <property type="molecule type" value="Genomic_DNA"/>
</dbReference>
<feature type="region of interest" description="Disordered" evidence="1">
    <location>
        <begin position="84"/>
        <end position="186"/>
    </location>
</feature>
<sequence length="186" mass="18888">MLGLGARGKPAGAAGLFSTAVISGSSSAPNLRVMIPAAAATNTALEGFGGVPAIRPLETLHNALSLRQLDAFLERVTAAPVLLGTPPANNCAVATTKRQSPTNSAAWSGPSSLMSSSGELPSSVSSAGPRRPPQRTPTPPASPTGETRSLVPPPRETSLLVPPPRETSSLIPPPRETSSLVSPPHE</sequence>
<evidence type="ECO:0000256" key="1">
    <source>
        <dbReference type="SAM" id="MobiDB-lite"/>
    </source>
</evidence>
<feature type="compositionally biased region" description="Pro residues" evidence="1">
    <location>
        <begin position="151"/>
        <end position="175"/>
    </location>
</feature>
<reference evidence="2" key="1">
    <citation type="submission" date="2022-03" db="EMBL/GenBank/DDBJ databases">
        <authorList>
            <person name="Martin H S."/>
        </authorList>
    </citation>
    <scope>NUCLEOTIDE SEQUENCE</scope>
</reference>
<feature type="compositionally biased region" description="Low complexity" evidence="1">
    <location>
        <begin position="104"/>
        <end position="126"/>
    </location>
</feature>
<feature type="non-terminal residue" evidence="2">
    <location>
        <position position="1"/>
    </location>
</feature>
<protein>
    <submittedName>
        <fullName evidence="2">Uncharacterized protein</fullName>
    </submittedName>
</protein>
<keyword evidence="3" id="KW-1185">Reference proteome</keyword>
<proteinExistence type="predicted"/>
<evidence type="ECO:0000313" key="3">
    <source>
        <dbReference type="Proteomes" id="UP000837857"/>
    </source>
</evidence>
<feature type="compositionally biased region" description="Polar residues" evidence="1">
    <location>
        <begin position="92"/>
        <end position="103"/>
    </location>
</feature>
<accession>A0ABN8J363</accession>